<protein>
    <recommendedName>
        <fullName evidence="3">ParD-like antitoxin of type II toxin-antitoxin system</fullName>
    </recommendedName>
</protein>
<proteinExistence type="predicted"/>
<dbReference type="RefSeq" id="WP_334314825.1">
    <property type="nucleotide sequence ID" value="NZ_CP065938.1"/>
</dbReference>
<sequence length="75" mass="8653">MSSVAIRLSKEFINQAEKYAKINMRTVPKQIEYWAMLGRCAEDNPDLSLDVIKDCLLAQEEVKQGQISAFEFRNE</sequence>
<organism evidence="1 2">
    <name type="scientific">Taurinivorans muris</name>
    <dbReference type="NCBI Taxonomy" id="2787751"/>
    <lineage>
        <taxon>Bacteria</taxon>
        <taxon>Pseudomonadati</taxon>
        <taxon>Thermodesulfobacteriota</taxon>
        <taxon>Desulfovibrionia</taxon>
        <taxon>Desulfovibrionales</taxon>
        <taxon>Desulfovibrionaceae</taxon>
        <taxon>Taurinivorans</taxon>
    </lineage>
</organism>
<evidence type="ECO:0008006" key="3">
    <source>
        <dbReference type="Google" id="ProtNLM"/>
    </source>
</evidence>
<evidence type="ECO:0000313" key="2">
    <source>
        <dbReference type="Proteomes" id="UP001058120"/>
    </source>
</evidence>
<dbReference type="InterPro" id="IPR021831">
    <property type="entry name" value="ParD-like"/>
</dbReference>
<reference evidence="1" key="1">
    <citation type="submission" date="2020-12" db="EMBL/GenBank/DDBJ databases">
        <title>Taurinivorans muris gen. nov., sp. nov., fundamental and realized metabolic niche of a ubiquitous sulfidogenic bacterium in the murine intestine.</title>
        <authorList>
            <person name="Ye H."/>
            <person name="Hanson B.T."/>
            <person name="Loy A."/>
        </authorList>
    </citation>
    <scope>NUCLEOTIDE SEQUENCE</scope>
    <source>
        <strain evidence="1">LT0009</strain>
    </source>
</reference>
<gene>
    <name evidence="1" type="ORF">JBF11_07290</name>
</gene>
<dbReference type="Pfam" id="PF11903">
    <property type="entry name" value="ParD_like"/>
    <property type="match status" value="1"/>
</dbReference>
<name>A0ABY5XZD2_9BACT</name>
<keyword evidence="2" id="KW-1185">Reference proteome</keyword>
<accession>A0ABY5XZD2</accession>
<dbReference type="Proteomes" id="UP001058120">
    <property type="component" value="Chromosome"/>
</dbReference>
<dbReference type="EMBL" id="CP065938">
    <property type="protein sequence ID" value="UWX05255.1"/>
    <property type="molecule type" value="Genomic_DNA"/>
</dbReference>
<evidence type="ECO:0000313" key="1">
    <source>
        <dbReference type="EMBL" id="UWX05255.1"/>
    </source>
</evidence>